<sequence length="527" mass="61082">MRPNSAADVMSCTECRESNEECGTFCYKVVKHLFQYLRISAEKNDQYEKLQEKLQQQEATKNSLESKANAHKEALSNCSEDKLKAEKETLKLQTKITELQKKLAEQKEALKKSDKLKDSLMSEKDKRIAQIEEQMNSMEHENKILKDELTKQKDRAEATSCLAFGNSNGIQTIRVPGAEAFKVPCDSKFAGEGWTVIQRRVDGSVNFNRTWEEYRNGFGDLRGEFWLGLEKLHLMTKFQPHELYIQLEDFKNGHRYAHYTNIAIRNESELYKLSCVGCAGLSDHNDMAFSTPDRDNDKSYRNCATYYACGWWFNDCVDFNPNGIYVKTKTDEVHDRSIKWVIYHKKPLKFVQMMIRPTKNCVPFGDDIQTIRVPGTDAFQVACDSRLAGEGWTVIQRRADRAVNFNQQWDGYKNGFGHLRGSFWLGLERLHLMTKLQPHELYIHMEDFRNRTRYARYSNFCIGNEAQSYELLALGEYTGNAGNALDTGNEYSAMNLKFSTPDRDHDKSRTSCALLYKSGWWFYKCYT</sequence>
<dbReference type="Gene3D" id="3.90.215.10">
    <property type="entry name" value="Gamma Fibrinogen, chain A, domain 1"/>
    <property type="match status" value="2"/>
</dbReference>
<proteinExistence type="predicted"/>
<dbReference type="CDD" id="cd00087">
    <property type="entry name" value="FReD"/>
    <property type="match status" value="2"/>
</dbReference>
<evidence type="ECO:0000313" key="3">
    <source>
        <dbReference type="EMBL" id="ALC39858.1"/>
    </source>
</evidence>
<accession>A0A0M4E6B1</accession>
<protein>
    <submittedName>
        <fullName evidence="3">Maker549</fullName>
    </submittedName>
</protein>
<dbReference type="Pfam" id="PF00147">
    <property type="entry name" value="Fibrinogen_C"/>
    <property type="match status" value="2"/>
</dbReference>
<feature type="domain" description="Fibrinogen C-terminal" evidence="2">
    <location>
        <begin position="152"/>
        <end position="359"/>
    </location>
</feature>
<dbReference type="OrthoDB" id="6145874at2759"/>
<dbReference type="SUPFAM" id="SSF56496">
    <property type="entry name" value="Fibrinogen C-terminal domain-like"/>
    <property type="match status" value="2"/>
</dbReference>
<evidence type="ECO:0000313" key="4">
    <source>
        <dbReference type="Proteomes" id="UP000494163"/>
    </source>
</evidence>
<dbReference type="PROSITE" id="PS51406">
    <property type="entry name" value="FIBRINOGEN_C_2"/>
    <property type="match status" value="2"/>
</dbReference>
<dbReference type="InterPro" id="IPR036056">
    <property type="entry name" value="Fibrinogen-like_C"/>
</dbReference>
<name>A0A0M4E6B1_DROBS</name>
<dbReference type="PANTHER" id="PTHR19143">
    <property type="entry name" value="FIBRINOGEN/TENASCIN/ANGIOPOEITIN"/>
    <property type="match status" value="1"/>
</dbReference>
<feature type="domain" description="Fibrinogen C-terminal" evidence="2">
    <location>
        <begin position="360"/>
        <end position="527"/>
    </location>
</feature>
<dbReference type="STRING" id="30019.A0A0M4E6B1"/>
<evidence type="ECO:0000259" key="2">
    <source>
        <dbReference type="PROSITE" id="PS51406"/>
    </source>
</evidence>
<feature type="coiled-coil region" evidence="1">
    <location>
        <begin position="37"/>
        <end position="155"/>
    </location>
</feature>
<keyword evidence="1" id="KW-0175">Coiled coil</keyword>
<evidence type="ECO:0000256" key="1">
    <source>
        <dbReference type="SAM" id="Coils"/>
    </source>
</evidence>
<feature type="non-terminal residue" evidence="3">
    <location>
        <position position="527"/>
    </location>
</feature>
<dbReference type="EMBL" id="CP012523">
    <property type="protein sequence ID" value="ALC39858.1"/>
    <property type="molecule type" value="Genomic_DNA"/>
</dbReference>
<dbReference type="Proteomes" id="UP000494163">
    <property type="component" value="Chromosome 2L"/>
</dbReference>
<dbReference type="AlphaFoldDB" id="A0A0M4E6B1"/>
<gene>
    <name evidence="3" type="ORF">Dbus_chr2Lg1943</name>
</gene>
<dbReference type="SMART" id="SM00186">
    <property type="entry name" value="FBG"/>
    <property type="match status" value="2"/>
</dbReference>
<dbReference type="InterPro" id="IPR050373">
    <property type="entry name" value="Fibrinogen_C-term_domain"/>
</dbReference>
<dbReference type="SMR" id="A0A0M4E6B1"/>
<reference evidence="3 4" key="1">
    <citation type="submission" date="2015-08" db="EMBL/GenBank/DDBJ databases">
        <title>Ancestral chromatin configuration constrains chromatin evolution on differentiating sex chromosomes in Drosophila.</title>
        <authorList>
            <person name="Zhou Q."/>
            <person name="Bachtrog D."/>
        </authorList>
    </citation>
    <scope>NUCLEOTIDE SEQUENCE [LARGE SCALE GENOMIC DNA]</scope>
    <source>
        <tissue evidence="3">Whole larvae</tissue>
    </source>
</reference>
<dbReference type="GO" id="GO:0005615">
    <property type="term" value="C:extracellular space"/>
    <property type="evidence" value="ECO:0007669"/>
    <property type="project" value="TreeGrafter"/>
</dbReference>
<organism evidence="3 4">
    <name type="scientific">Drosophila busckii</name>
    <name type="common">Fruit fly</name>
    <dbReference type="NCBI Taxonomy" id="30019"/>
    <lineage>
        <taxon>Eukaryota</taxon>
        <taxon>Metazoa</taxon>
        <taxon>Ecdysozoa</taxon>
        <taxon>Arthropoda</taxon>
        <taxon>Hexapoda</taxon>
        <taxon>Insecta</taxon>
        <taxon>Pterygota</taxon>
        <taxon>Neoptera</taxon>
        <taxon>Endopterygota</taxon>
        <taxon>Diptera</taxon>
        <taxon>Brachycera</taxon>
        <taxon>Muscomorpha</taxon>
        <taxon>Ephydroidea</taxon>
        <taxon>Drosophilidae</taxon>
        <taxon>Drosophila</taxon>
    </lineage>
</organism>
<keyword evidence="4" id="KW-1185">Reference proteome</keyword>
<dbReference type="InterPro" id="IPR002181">
    <property type="entry name" value="Fibrinogen_a/b/g_C_dom"/>
</dbReference>
<dbReference type="OMA" id="VYCQMDS"/>
<dbReference type="InterPro" id="IPR014716">
    <property type="entry name" value="Fibrinogen_a/b/g_C_1"/>
</dbReference>